<evidence type="ECO:0008006" key="2">
    <source>
        <dbReference type="Google" id="ProtNLM"/>
    </source>
</evidence>
<dbReference type="EMBL" id="UINC01018631">
    <property type="protein sequence ID" value="SVA78421.1"/>
    <property type="molecule type" value="Genomic_DNA"/>
</dbReference>
<dbReference type="Pfam" id="PF11290">
    <property type="entry name" value="DUF3090"/>
    <property type="match status" value="1"/>
</dbReference>
<sequence>MTNKYESNFSFGTLTSIEVESFGEPGSRTFRLSLVAGKASAFLWLEKDHLEHVSSYVLEVSRTLSKEDLGESEPMLEAPWDGEARNYDFKVGQLSLGHDASSKSFLFLVHRQDVEDHAPADISFWIPLTMAERLSAETIEICNAGRPKCFLCNQPINREGHMCVRSNGHVSL</sequence>
<accession>A0A381YP68</accession>
<organism evidence="1">
    <name type="scientific">marine metagenome</name>
    <dbReference type="NCBI Taxonomy" id="408172"/>
    <lineage>
        <taxon>unclassified sequences</taxon>
        <taxon>metagenomes</taxon>
        <taxon>ecological metagenomes</taxon>
    </lineage>
</organism>
<protein>
    <recommendedName>
        <fullName evidence="2">DUF3090 family protein</fullName>
    </recommendedName>
</protein>
<dbReference type="InterPro" id="IPR021441">
    <property type="entry name" value="DUF3090"/>
</dbReference>
<proteinExistence type="predicted"/>
<gene>
    <name evidence="1" type="ORF">METZ01_LOCUS131275</name>
</gene>
<reference evidence="1" key="1">
    <citation type="submission" date="2018-05" db="EMBL/GenBank/DDBJ databases">
        <authorList>
            <person name="Lanie J.A."/>
            <person name="Ng W.-L."/>
            <person name="Kazmierczak K.M."/>
            <person name="Andrzejewski T.M."/>
            <person name="Davidsen T.M."/>
            <person name="Wayne K.J."/>
            <person name="Tettelin H."/>
            <person name="Glass J.I."/>
            <person name="Rusch D."/>
            <person name="Podicherti R."/>
            <person name="Tsui H.-C.T."/>
            <person name="Winkler M.E."/>
        </authorList>
    </citation>
    <scope>NUCLEOTIDE SEQUENCE</scope>
</reference>
<evidence type="ECO:0000313" key="1">
    <source>
        <dbReference type="EMBL" id="SVA78421.1"/>
    </source>
</evidence>
<name>A0A381YP68_9ZZZZ</name>
<dbReference type="AlphaFoldDB" id="A0A381YP68"/>